<feature type="region of interest" description="Disordered" evidence="1">
    <location>
        <begin position="421"/>
        <end position="440"/>
    </location>
</feature>
<sequence>MTDHNIGATTTSAGDPSSAQPAAPPPNQHGFYTFVPYPPGVTPGQHGPQTPAVPAAPAPAPAGVPPPAPLALIGGLPAGLHVLLRYGGPWSANAIYKVVPTAPLSPVEEITPAPEWYAITRGRFVGVIDQYAMAHWAIRGVSNCAHKSYTSQVFALDAFNKAIGWNGVEVVPCSVEIQNVFEVRRTLFGFSALDFHWFLTIRSEVLFRTLSGRSAVAPQFPRGDELRLELATRRNLSESNSQSLTAIRNLPQSPSSFPLALLSAMPSLSVAELACLLTSNNPNPWTRPQMEALTDSLTIEELQQLVDLLGMGSLSRAIDQRPDFYPRLVQAQARLALTSPDDDDEIEALYLAPQTTASPASTPVTPPAVLPMPVTPATPPAVLPLPVTPVAPPPVTPTKREPIYKVVSPDKKGLTTSWLDAGHASQNVPGGSVRKVASASKARKPRPAAYAVFFGHTVATFTNWDAARQSAAAPRSYQCGFASLQEANAALAYARSKGWTGDSVSPQIPVPIPSSYTPNALNSPNPRTPRTWYVVSCGINPGIYSSGLENHINISGVRGALYKSFTSQAAVEEEFAAQLSKNQIVSRARSELFEGVVEGLVSL</sequence>
<proteinExistence type="predicted"/>
<protein>
    <recommendedName>
        <fullName evidence="2">Ribonuclease H1 N-terminal domain-containing protein</fullName>
    </recommendedName>
</protein>
<dbReference type="EMBL" id="JARKIB010000253">
    <property type="protein sequence ID" value="KAJ7719394.1"/>
    <property type="molecule type" value="Genomic_DNA"/>
</dbReference>
<dbReference type="Proteomes" id="UP001215598">
    <property type="component" value="Unassembled WGS sequence"/>
</dbReference>
<keyword evidence="4" id="KW-1185">Reference proteome</keyword>
<evidence type="ECO:0000259" key="2">
    <source>
        <dbReference type="Pfam" id="PF01693"/>
    </source>
</evidence>
<feature type="region of interest" description="Disordered" evidence="1">
    <location>
        <begin position="1"/>
        <end position="61"/>
    </location>
</feature>
<dbReference type="AlphaFoldDB" id="A0AAD7HFJ8"/>
<dbReference type="InterPro" id="IPR011320">
    <property type="entry name" value="RNase_H1_N"/>
</dbReference>
<dbReference type="InterPro" id="IPR037056">
    <property type="entry name" value="RNase_H1_N_sf"/>
</dbReference>
<organism evidence="3 4">
    <name type="scientific">Mycena metata</name>
    <dbReference type="NCBI Taxonomy" id="1033252"/>
    <lineage>
        <taxon>Eukaryota</taxon>
        <taxon>Fungi</taxon>
        <taxon>Dikarya</taxon>
        <taxon>Basidiomycota</taxon>
        <taxon>Agaricomycotina</taxon>
        <taxon>Agaricomycetes</taxon>
        <taxon>Agaricomycetidae</taxon>
        <taxon>Agaricales</taxon>
        <taxon>Marasmiineae</taxon>
        <taxon>Mycenaceae</taxon>
        <taxon>Mycena</taxon>
    </lineage>
</organism>
<feature type="compositionally biased region" description="Low complexity" evidence="1">
    <location>
        <begin position="12"/>
        <end position="21"/>
    </location>
</feature>
<gene>
    <name evidence="3" type="ORF">B0H16DRAFT_1474975</name>
</gene>
<feature type="domain" description="Ribonuclease H1 N-terminal" evidence="2">
    <location>
        <begin position="532"/>
        <end position="569"/>
    </location>
</feature>
<reference evidence="3" key="1">
    <citation type="submission" date="2023-03" db="EMBL/GenBank/DDBJ databases">
        <title>Massive genome expansion in bonnet fungi (Mycena s.s.) driven by repeated elements and novel gene families across ecological guilds.</title>
        <authorList>
            <consortium name="Lawrence Berkeley National Laboratory"/>
            <person name="Harder C.B."/>
            <person name="Miyauchi S."/>
            <person name="Viragh M."/>
            <person name="Kuo A."/>
            <person name="Thoen E."/>
            <person name="Andreopoulos B."/>
            <person name="Lu D."/>
            <person name="Skrede I."/>
            <person name="Drula E."/>
            <person name="Henrissat B."/>
            <person name="Morin E."/>
            <person name="Kohler A."/>
            <person name="Barry K."/>
            <person name="LaButti K."/>
            <person name="Morin E."/>
            <person name="Salamov A."/>
            <person name="Lipzen A."/>
            <person name="Mereny Z."/>
            <person name="Hegedus B."/>
            <person name="Baldrian P."/>
            <person name="Stursova M."/>
            <person name="Weitz H."/>
            <person name="Taylor A."/>
            <person name="Grigoriev I.V."/>
            <person name="Nagy L.G."/>
            <person name="Martin F."/>
            <person name="Kauserud H."/>
        </authorList>
    </citation>
    <scope>NUCLEOTIDE SEQUENCE</scope>
    <source>
        <strain evidence="3">CBHHK182m</strain>
    </source>
</reference>
<evidence type="ECO:0000256" key="1">
    <source>
        <dbReference type="SAM" id="MobiDB-lite"/>
    </source>
</evidence>
<evidence type="ECO:0000313" key="4">
    <source>
        <dbReference type="Proteomes" id="UP001215598"/>
    </source>
</evidence>
<evidence type="ECO:0000313" key="3">
    <source>
        <dbReference type="EMBL" id="KAJ7719394.1"/>
    </source>
</evidence>
<dbReference type="Gene3D" id="3.40.970.10">
    <property type="entry name" value="Ribonuclease H1, N-terminal domain"/>
    <property type="match status" value="1"/>
</dbReference>
<comment type="caution">
    <text evidence="3">The sequence shown here is derived from an EMBL/GenBank/DDBJ whole genome shotgun (WGS) entry which is preliminary data.</text>
</comment>
<dbReference type="Pfam" id="PF01693">
    <property type="entry name" value="Cauli_VI"/>
    <property type="match status" value="1"/>
</dbReference>
<name>A0AAD7HFJ8_9AGAR</name>
<accession>A0AAD7HFJ8</accession>